<evidence type="ECO:0000256" key="5">
    <source>
        <dbReference type="SAM" id="MobiDB-lite"/>
    </source>
</evidence>
<dbReference type="NCBIfam" id="NF012200">
    <property type="entry name" value="choice_anch_D"/>
    <property type="match status" value="1"/>
</dbReference>
<gene>
    <name evidence="8" type="ORF">JOB18_001872</name>
</gene>
<organism evidence="8 9">
    <name type="scientific">Solea senegalensis</name>
    <name type="common">Senegalese sole</name>
    <dbReference type="NCBI Taxonomy" id="28829"/>
    <lineage>
        <taxon>Eukaryota</taxon>
        <taxon>Metazoa</taxon>
        <taxon>Chordata</taxon>
        <taxon>Craniata</taxon>
        <taxon>Vertebrata</taxon>
        <taxon>Euteleostomi</taxon>
        <taxon>Actinopterygii</taxon>
        <taxon>Neopterygii</taxon>
        <taxon>Teleostei</taxon>
        <taxon>Neoteleostei</taxon>
        <taxon>Acanthomorphata</taxon>
        <taxon>Carangaria</taxon>
        <taxon>Pleuronectiformes</taxon>
        <taxon>Pleuronectoidei</taxon>
        <taxon>Soleidae</taxon>
        <taxon>Solea</taxon>
    </lineage>
</organism>
<feature type="region of interest" description="Disordered" evidence="5">
    <location>
        <begin position="1357"/>
        <end position="1382"/>
    </location>
</feature>
<evidence type="ECO:0000256" key="3">
    <source>
        <dbReference type="ARBA" id="ARBA00022490"/>
    </source>
</evidence>
<dbReference type="EMBL" id="JAGKHQ010000002">
    <property type="protein sequence ID" value="KAG7521589.1"/>
    <property type="molecule type" value="Genomic_DNA"/>
</dbReference>
<protein>
    <submittedName>
        <fullName evidence="8">Hydrocephalus-inducing protein-like</fullName>
    </submittedName>
</protein>
<dbReference type="PROSITE" id="PS50835">
    <property type="entry name" value="IG_LIKE"/>
    <property type="match status" value="1"/>
</dbReference>
<keyword evidence="3" id="KW-0963">Cytoplasm</keyword>
<keyword evidence="4" id="KW-0966">Cell projection</keyword>
<dbReference type="InterPro" id="IPR007110">
    <property type="entry name" value="Ig-like_dom"/>
</dbReference>
<dbReference type="InterPro" id="IPR053879">
    <property type="entry name" value="HYDIN_VesB_CFA65-like_Ig"/>
</dbReference>
<feature type="region of interest" description="Disordered" evidence="5">
    <location>
        <begin position="1197"/>
        <end position="1244"/>
    </location>
</feature>
<dbReference type="InterPro" id="IPR033768">
    <property type="entry name" value="Hydin_ADK"/>
</dbReference>
<dbReference type="PROSITE" id="PS50202">
    <property type="entry name" value="MSP"/>
    <property type="match status" value="1"/>
</dbReference>
<dbReference type="GO" id="GO:1904158">
    <property type="term" value="P:axonemal central apparatus assembly"/>
    <property type="evidence" value="ECO:0007669"/>
    <property type="project" value="TreeGrafter"/>
</dbReference>
<feature type="domain" description="Ig-like" evidence="7">
    <location>
        <begin position="3422"/>
        <end position="3534"/>
    </location>
</feature>
<dbReference type="Proteomes" id="UP000693946">
    <property type="component" value="Linkage Group LG10"/>
</dbReference>
<feature type="region of interest" description="Disordered" evidence="5">
    <location>
        <begin position="3480"/>
        <end position="3514"/>
    </location>
</feature>
<evidence type="ECO:0000256" key="1">
    <source>
        <dbReference type="ARBA" id="ARBA00004316"/>
    </source>
</evidence>
<name>A0AAV6SW13_SOLSE</name>
<reference evidence="8 9" key="1">
    <citation type="journal article" date="2021" name="Sci. Rep.">
        <title>Chromosome anchoring in Senegalese sole (Solea senegalensis) reveals sex-associated markers and genome rearrangements in flatfish.</title>
        <authorList>
            <person name="Guerrero-Cozar I."/>
            <person name="Gomez-Garrido J."/>
            <person name="Berbel C."/>
            <person name="Martinez-Blanch J.F."/>
            <person name="Alioto T."/>
            <person name="Claros M.G."/>
            <person name="Gagnaire P.A."/>
            <person name="Manchado M."/>
        </authorList>
    </citation>
    <scope>NUCLEOTIDE SEQUENCE [LARGE SCALE GENOMIC DNA]</scope>
    <source>
        <strain evidence="8">Sse05_10M</strain>
    </source>
</reference>
<dbReference type="GO" id="GO:0003341">
    <property type="term" value="P:cilium movement"/>
    <property type="evidence" value="ECO:0007669"/>
    <property type="project" value="TreeGrafter"/>
</dbReference>
<evidence type="ECO:0000313" key="8">
    <source>
        <dbReference type="EMBL" id="KAG7521589.1"/>
    </source>
</evidence>
<feature type="compositionally biased region" description="Basic and acidic residues" evidence="5">
    <location>
        <begin position="2200"/>
        <end position="2209"/>
    </location>
</feature>
<evidence type="ECO:0000259" key="6">
    <source>
        <dbReference type="PROSITE" id="PS50202"/>
    </source>
</evidence>
<dbReference type="InterPro" id="IPR000535">
    <property type="entry name" value="MSP_dom"/>
</dbReference>
<feature type="compositionally biased region" description="Polar residues" evidence="5">
    <location>
        <begin position="3480"/>
        <end position="3494"/>
    </location>
</feature>
<dbReference type="PANTHER" id="PTHR23053:SF0">
    <property type="entry name" value="HYDROCEPHALUS-INDUCING PROTEIN HOMOLOG"/>
    <property type="match status" value="1"/>
</dbReference>
<comment type="subcellular location">
    <subcellularLocation>
        <location evidence="1">Cell projection</location>
    </subcellularLocation>
    <subcellularLocation>
        <location evidence="2">Cytoplasm</location>
    </subcellularLocation>
</comment>
<sequence>MAALLSSFYNLKPVLKEDKQTKVTPSVYTQEMSQSAEERLANTREVHPPRILELLDMSKTTHHKLTTVDMDQALFQPYPSELVFQNFTPAQTYKLPLRLLNMDKVPRQVKVELQDSEFFHVVAPENALNKVAPRCSVTFTVFFTPQENKDHDHRLVFATDRERFEVPVRAIGPRAILSFRDELQFPLCLVKASTERTQQIINIGNDTANFELHTQRPFSVTPSCGTLEVGENMQVVVNFNPITAGEHRQDLRLHYHTGEDVYVSLCGLCEELALHLEPDSLTMNRTYVSLASAHKVSLSNRSDSVLQYQWTLWSSQEEEDLILLRESSVFQKMAEEEREQLLSQYQSDPTAIQHFPLLARALQDGRSQSAQDLLTLSHSCVTLEPAKGEIWPRMTQTFTIIFKPKEAELYQQTVYCDVTGRQSRLPLTLQGEGMGPKLQLDYNLMNMKNVFVGDTNCYEVLVSNKGLIDAHYTLSCPDTTFGRCFSFSPADGVIPTEASQTVRVTFLSSILGKFSEDLLLSVKGQPEPLTLTFRGCVVGPTFHFNVLELDFGDVAFGFPQTLTFTLFNTSFVPMNFSLRVLGDGLGSRSVTGAKQASEASRNNWQGSAARDPHARPVEFSINPAVDSVRAMSDVTIKVTLCSNTVKTYRLAMVVDVDGVGEEIRTLPINARCVVPEIVVETPVLEFERCFLNYPCEQQVQLTNPSSLPACYGLLDQEYEESPLLLFDSSSPRGVIPPHASEQLPVTLLAKATGRLRHTLRIAVFGSTKPPLEVVLSCTGQGPLVHVQSPQLDFGRIPVLTDITRTLHLSNHSPIPASFTTRTSHRKSFWRVEPSEGEVPPESQLELRVVAHLKDTIDFQEKLKVSIQDSQTHMVHLSATGTGTTIVSDRPLAPSLDLGTHFSHELCQYHFKLTNLGQRTHWMYWGTDGSRHNAKTHNGDSLSFLPPISPPKKKDVHIRGSLVAVGEEPVFGLTPSRVKLLPGCSVDMVLTGYSDTAKVVQERLVCRGTVGDHACKEQIMSVDVSCRFVAPLLSVSSKQLNFCIEKVPGENLEPIYEKLVLKNVSSLCLSMKLSVEEPFSLCDAPRTQSSVTTKSVVLGDGKQADLWICFNPDYYQDQVSRVVDKFLEMIYQGHPQQDMVELHAEVHFPNLHFSSSTVDFGCVLNYTETHSTITMTNCSKLPVSYSWTFLEDPTHCINSETDMDKKKKRKTQHNEKEGRVPSSRTPSPGSPAHVTPREKKKQPPAHVEEVFDVLPMSGLLQPGEKQNVTLSFFGHENISMEAVAQCHVQEGPTYGVKLRGEASVNSYSLDSSHIDFGRQLFDHLGEAEVTLRNTGRVGFSFEIIHLDDDEEEVVVVEPKTEARQPRKATEEDEQPHTEEEEVPEIRLGEPLVIPRSGYIAAGAEQRLHLLFIPGTPEVFEKRLSVQVAFLPAQDITVTGEGFFPRIILNLPRNLPEENFSEVVEQARVTLKAKGIKDPADGRKVTTEDSTFTYEELLHMEIDRALVKDNALAMTGSLVKLRDEEGSYKKWYRLGKFVLPEYMLDFGYVILGRVHSHTVTVTNAGLIPVSFHANLKPLTDTGFSAEFERVKNLPCGEAVTFTVDFDPQRANLPTGKTCVVMPIQVTGGPTVHLRLCAVVTMPAVTISTDTLQFDPIQCGMCQIRTIQLLNHEPVHCLWSIAEDVKPLHKVNKFLPSYLRKKILQGQEPLPAVFVMIPSSGTLAPGERVNVQIRFSPTEELSYNRQLVVHVEESSKKLSITAQGQGEDPQLEFYPSVLELRPCLPASHDAEAEVIVKNRYSFPIEFYSLDFDTQYLQEEKIMRVIPGYDDNNILLLPPRVPGEGLPKEVIDYYKKYCSQLKDSEISAEISRKGPGLSSATGKGIAVIVYGAPLTDGSYTAIAVAQHYGGACLTVDAVVTDVLKHGTSPIARKARQLYDSAASVYGKNAGLAKHVSSVHAEARHSAHRSSSLRVSSAAREAEKPYMDLCLGGTVTTLCRLLPDQLLVDILAERFQANDCHRGVVIEGLKSVFTESVASTLQLVLKALKNRKYIYAVNLYDSYTANLIEEKRKEIKEKEEAGCNGEMPTVVEKTHTSKKGEQVNSHIPAAAVIEETPKEREEEEDSCASSTPTSEDNQSERKRDGVSLSDSNVPDVEEEKGKERTDGTAAKHQRRRKEDMVSLSDSYACIMAQDKPQKLQGSHAQAEDESQKRTDITNMLLRMPAVMKYQQDHPPPAPPADSSHHPDAQEKEEALVNELLSLFSAYKLSKMQVEHILQHWDRTQAMLLFPVPQEEAPPVPEEVVVDKRNFVDKKGKKANPKAASPMPSQMIVRSEAVSDRAKLPKNYIPLIVLNLSATDGPHCAENLLKGTALPSLDEVLDDLGLGATISPTVTLSIFPFPKDRQETNNQPICDCFTLLDPSGLDKHSEEMKDLLEDVLSLKDKDKRGRECQRAKRQASAKAKPKGSTRCMLPVSAKIDCNEQEQHLGILELKRQQSLKSFRWVIPAKSEVVLKIWFYSDSLGTFEQVFNFELVGNLRHYKLLCRGVCTYPAICQNYMTLFAHSKKVPQIEEGLHKTYIINPGYFEFGPLICGKTRERYKENEFPENTERFVIQNNSGMEAEVQFHFHHDHQAATYLLDPTTMTLKPYQKRDLKVWAYPTKVGHFKDSVVCCIKDNPDVVVINISCWGAWPELELENKHMHFDRILLHRRESRSVTLHNKTALPVSWKLHGLEDLGDEFSVPEDHGTILPHTSYPLTVHFGAKRPLHIKKLLRLEVCDEANILGIVNTENIKVSAEAYDINLAISPDGCLDFGTIKVFNESKMTLKMKNQGKYEIAYTFSVKRTNSNQPKLDSMFTVSPQYGSLKPHEKATIVSIIFNPTAEVSLKEQAVLPCQVIEPHIGSVGEIIAMLSFKVSAQAVFSRYKISPAHELNFGPLVYHGSKRSQSFIIVNNGLFEYSFAITNQSPPALIPDSSIVVRGPVKKIQMNAANSRARRESLQKDTSIVQSRLAMGIFSVTPCTGNLKSGCQQMVIVDCAADQLGSWSQGLLINITGRDPADHPNGIPYKLLAEVCKPSILLDVASVFEEHHLCHTSQQLSSEEFSDAECIYVLDENKLIFNKVLVGQTGQARIKLTNNSKVPCVLFMCLKLGSCKASRNVDVFDLSTTTLTLPSKSHTFVVVTFTPRSTQLYSSLFEVAMEGASRATPLVKNKVLEFDLMGEGNLPSVCVVHPSLMNSRGSLLLPFRRVLLGQRRSLPLVLLNDGKYPAQVQIDLQDKHGVFTLESTSDCSSIYTDLEGDDDSDNQAVRRATLTLNVNEQVEFEVSFCSNEPLSVKAKMTLQVEDNKQSRTIIKVTGESHPEMISLDNISRCLQEMDQEDYEKGSYEVLNFGDCHVDCRYEERFTMTNHSSNQAMRFEWPSPGHHIIFSPQVGHLHAGCSKEVTVTFSSGQPVTLNGRAMICKLHQLVFQQPIDQVPDWDDQKKTVQWLSDSEPTSGTQSQQTERRKVTKTEPEPGCSTLHGSERELELRIKAACDYAKFTCSKDSINFRDTLLYQTRVGNLQIANPGNVKVEFLWRVRMEANTSNVSSDQEEETSIPGQESDASEAAKTEAGSASAVSSQLPSALLEKPEVPPFSVEPEIGAIPPGSTQKFRVHFSPLEVAHFHGKLLCSIPNLRKGDKPPVITVRGSSLLPYFHFDLEDSDYISANRRSPEFRDPHDRETRVIEFNAVGLSVSTKRSFAVLNPTSEPYPYEWKCNDTETSSFRCLTPCGTILPGRKVEMCFEYVVEELDVVESYWSFVTETLSLSTPFLCVGNTREPLVYLSRPHLDFGELIVGRQVEQSVLLVNVEEEPFAFSVLQSSLLCEALMSSLVVLPMSGIVAPQQKLPLTVSFTPCREGYMSFRLVVNVKRRSEPLSLPVKADCFPVNALVQLKKPDGSLREIASNHQDTVDFGVVAVLEQSTLDFLVTNVARLGVEVNFNLTGPSKMLRYLELKPKSASILVGSQQEASLVLSPRANCILHDVLMSINIKHGPTFTFAVKGKAEAPNLEFSFTKYNFGKCFLYRPGMVPPSQTLMICNKGELDVSVQCQFEKSSCLRTNFQPDVLPPGGLMRMPVDFCPQETRGFYKKLTFVFNNCVTKQVEVEGQGIELKLEVENPLQRNIKLGSVTLGQKVKRQVRLINRSVSDVSFTLMITTNTPVDPKDLTVNPGGELNLKAEGGSCNVQVQFWPRHCVPLFEAKVVAGFSGLLHPLLTIHGCCQ</sequence>
<dbReference type="PANTHER" id="PTHR23053">
    <property type="entry name" value="DLEC1 DELETED IN LUNG AND ESOPHAGEAL CANCER 1"/>
    <property type="match status" value="1"/>
</dbReference>
<comment type="caution">
    <text evidence="8">The sequence shown here is derived from an EMBL/GenBank/DDBJ whole genome shotgun (WGS) entry which is preliminary data.</text>
</comment>
<feature type="region of interest" description="Disordered" evidence="5">
    <location>
        <begin position="2224"/>
        <end position="2245"/>
    </location>
</feature>
<dbReference type="InterPro" id="IPR033305">
    <property type="entry name" value="Hydin-like"/>
</dbReference>
<dbReference type="GO" id="GO:0005930">
    <property type="term" value="C:axoneme"/>
    <property type="evidence" value="ECO:0007669"/>
    <property type="project" value="TreeGrafter"/>
</dbReference>
<feature type="domain" description="MSP" evidence="6">
    <location>
        <begin position="2796"/>
        <end position="2923"/>
    </location>
</feature>
<accession>A0AAV6SW13</accession>
<dbReference type="Pfam" id="PF17213">
    <property type="entry name" value="Hydin_ADK"/>
    <property type="match status" value="2"/>
</dbReference>
<evidence type="ECO:0000259" key="7">
    <source>
        <dbReference type="PROSITE" id="PS50835"/>
    </source>
</evidence>
<evidence type="ECO:0000256" key="4">
    <source>
        <dbReference type="ARBA" id="ARBA00023273"/>
    </source>
</evidence>
<feature type="compositionally biased region" description="Basic and acidic residues" evidence="5">
    <location>
        <begin position="2087"/>
        <end position="2096"/>
    </location>
</feature>
<feature type="region of interest" description="Disordered" evidence="5">
    <location>
        <begin position="2190"/>
        <end position="2209"/>
    </location>
</feature>
<evidence type="ECO:0000313" key="9">
    <source>
        <dbReference type="Proteomes" id="UP000693946"/>
    </source>
</evidence>
<feature type="compositionally biased region" description="Basic and acidic residues" evidence="5">
    <location>
        <begin position="3495"/>
        <end position="3505"/>
    </location>
</feature>
<feature type="region of interest" description="Disordered" evidence="5">
    <location>
        <begin position="2081"/>
        <end position="2175"/>
    </location>
</feature>
<evidence type="ECO:0000256" key="2">
    <source>
        <dbReference type="ARBA" id="ARBA00004496"/>
    </source>
</evidence>
<keyword evidence="9" id="KW-1185">Reference proteome</keyword>
<proteinExistence type="predicted"/>
<feature type="compositionally biased region" description="Polar residues" evidence="5">
    <location>
        <begin position="2122"/>
        <end position="2131"/>
    </location>
</feature>
<feature type="region of interest" description="Disordered" evidence="5">
    <location>
        <begin position="3576"/>
        <end position="3607"/>
    </location>
</feature>
<dbReference type="Pfam" id="PF22544">
    <property type="entry name" value="HYDIN_VesB_CFA65-like_Ig"/>
    <property type="match status" value="5"/>
</dbReference>